<accession>D7CLW2</accession>
<dbReference type="Pfam" id="PF02021">
    <property type="entry name" value="UPF0102"/>
    <property type="match status" value="1"/>
</dbReference>
<dbReference type="OrthoDB" id="9802516at2"/>
<dbReference type="InterPro" id="IPR011856">
    <property type="entry name" value="tRNA_endonuc-like_dom_sf"/>
</dbReference>
<dbReference type="eggNOG" id="COG0792">
    <property type="taxonomic scope" value="Bacteria"/>
</dbReference>
<dbReference type="HAMAP" id="MF_00048">
    <property type="entry name" value="UPF0102"/>
    <property type="match status" value="1"/>
</dbReference>
<reference evidence="4" key="1">
    <citation type="journal article" date="2010" name="Stand. Genomic Sci.">
        <title>Complete genome sequence of Syntrophothermus lipocalidus type strain (TGB-C1T).</title>
        <authorList>
            <consortium name="US DOE Joint Genome Institute (JGI-PGF)"/>
            <person name="Djao O."/>
            <person name="Zhang X."/>
            <person name="Lucas S."/>
            <person name="Lapidus A."/>
            <person name="Glavina Del Rio T."/>
            <person name="Nolan M."/>
            <person name="Tice H."/>
            <person name="Cheng J."/>
            <person name="Han C."/>
            <person name="Tapia R."/>
            <person name="Goodwin L."/>
            <person name="Pitluck S."/>
            <person name="Liolios K."/>
            <person name="Ivanova N."/>
            <person name="Mavromatis K."/>
            <person name="Mikhailova N."/>
            <person name="Ovchinnikova G."/>
            <person name="Pati A."/>
            <person name="Brambilla E."/>
            <person name="Chen A."/>
            <person name="Palaniappan K."/>
            <person name="Land M."/>
            <person name="Hauser L."/>
            <person name="Chang Y."/>
            <person name="Jeffries C."/>
            <person name="Rohde M."/>
            <person name="Sikorski J."/>
            <person name="Spring S."/>
            <person name="Goker M."/>
            <person name="Detter J."/>
            <person name="Woyke T."/>
            <person name="Bristow J."/>
            <person name="Eisen J."/>
            <person name="Markowitz V."/>
            <person name="Hugenholtz P."/>
            <person name="Kyrpides N."/>
            <person name="Klenk H."/>
        </authorList>
    </citation>
    <scope>NUCLEOTIDE SEQUENCE [LARGE SCALE GENOMIC DNA]</scope>
    <source>
        <strain evidence="4">DSM 12680 / TGB-C1</strain>
    </source>
</reference>
<dbReference type="PANTHER" id="PTHR34039">
    <property type="entry name" value="UPF0102 PROTEIN YRAN"/>
    <property type="match status" value="1"/>
</dbReference>
<evidence type="ECO:0000313" key="3">
    <source>
        <dbReference type="EMBL" id="ADI01697.1"/>
    </source>
</evidence>
<dbReference type="PANTHER" id="PTHR34039:SF1">
    <property type="entry name" value="UPF0102 PROTEIN YRAN"/>
    <property type="match status" value="1"/>
</dbReference>
<dbReference type="InterPro" id="IPR003509">
    <property type="entry name" value="UPF0102_YraN-like"/>
</dbReference>
<dbReference type="AlphaFoldDB" id="D7CLW2"/>
<comment type="similarity">
    <text evidence="1 2">Belongs to the UPF0102 family.</text>
</comment>
<dbReference type="NCBIfam" id="NF009150">
    <property type="entry name" value="PRK12497.1-3"/>
    <property type="match status" value="1"/>
</dbReference>
<dbReference type="SUPFAM" id="SSF52980">
    <property type="entry name" value="Restriction endonuclease-like"/>
    <property type="match status" value="1"/>
</dbReference>
<dbReference type="GO" id="GO:0003676">
    <property type="term" value="F:nucleic acid binding"/>
    <property type="evidence" value="ECO:0007669"/>
    <property type="project" value="InterPro"/>
</dbReference>
<name>D7CLW2_SYNLT</name>
<dbReference type="CDD" id="cd20736">
    <property type="entry name" value="PoNe_Nuclease"/>
    <property type="match status" value="1"/>
</dbReference>
<reference evidence="3 4" key="2">
    <citation type="journal article" date="2010" name="Stand. Genomic Sci.">
        <title>Complete genome sequence of Syntrophothermus lipocalidus type strain (TGB-C1).</title>
        <authorList>
            <person name="Djao O.D."/>
            <person name="Zhang X."/>
            <person name="Lucas S."/>
            <person name="Lapidus A."/>
            <person name="Del Rio T.G."/>
            <person name="Nolan M."/>
            <person name="Tice H."/>
            <person name="Cheng J.F."/>
            <person name="Han C."/>
            <person name="Tapia R."/>
            <person name="Goodwin L."/>
            <person name="Pitluck S."/>
            <person name="Liolios K."/>
            <person name="Ivanova N."/>
            <person name="Mavromatis K."/>
            <person name="Mikhailova N."/>
            <person name="Ovchinnikova G."/>
            <person name="Pati A."/>
            <person name="Brambilla E."/>
            <person name="Chen A."/>
            <person name="Palaniappan K."/>
            <person name="Land M."/>
            <person name="Hauser L."/>
            <person name="Chang Y.J."/>
            <person name="Jeffries C.D."/>
            <person name="Rohde M."/>
            <person name="Sikorski J."/>
            <person name="Spring S."/>
            <person name="Goker M."/>
            <person name="Detter J.C."/>
            <person name="Woyke T."/>
            <person name="Bristow J."/>
            <person name="Eisen J.A."/>
            <person name="Markowitz V."/>
            <person name="Hugenholtz P."/>
            <person name="Kyrpides N.C."/>
            <person name="Klenk H.P."/>
        </authorList>
    </citation>
    <scope>NUCLEOTIDE SEQUENCE [LARGE SCALE GENOMIC DNA]</scope>
    <source>
        <strain evidence="4">DSM 12680 / TGB-C1</strain>
    </source>
</reference>
<keyword evidence="4" id="KW-1185">Reference proteome</keyword>
<dbReference type="EMBL" id="CP002048">
    <property type="protein sequence ID" value="ADI01697.1"/>
    <property type="molecule type" value="Genomic_DNA"/>
</dbReference>
<evidence type="ECO:0000256" key="2">
    <source>
        <dbReference type="HAMAP-Rule" id="MF_00048"/>
    </source>
</evidence>
<gene>
    <name evidence="3" type="ordered locus">Slip_0917</name>
</gene>
<proteinExistence type="inferred from homology"/>
<dbReference type="RefSeq" id="WP_013175099.1">
    <property type="nucleotide sequence ID" value="NC_014220.1"/>
</dbReference>
<sequence length="116" mass="13521">MKRRIGCQAEEMAAEYLAKKGYRIIARNYRTLYGELDIVCEKGNDIVFVEVRSKSTKAFGYPEESITARKIERIRRSALVYLSQESRNRYRRILFDVVAVELNTGQPEIRHIEGAF</sequence>
<dbReference type="KEGG" id="slp:Slip_0917"/>
<dbReference type="STRING" id="643648.Slip_0917"/>
<dbReference type="Gene3D" id="3.40.1350.10">
    <property type="match status" value="1"/>
</dbReference>
<evidence type="ECO:0000313" key="4">
    <source>
        <dbReference type="Proteomes" id="UP000000378"/>
    </source>
</evidence>
<dbReference type="Proteomes" id="UP000000378">
    <property type="component" value="Chromosome"/>
</dbReference>
<dbReference type="HOGENOM" id="CLU_115353_3_1_9"/>
<protein>
    <recommendedName>
        <fullName evidence="2">UPF0102 protein Slip_0917</fullName>
    </recommendedName>
</protein>
<dbReference type="InterPro" id="IPR011335">
    <property type="entry name" value="Restrct_endonuc-II-like"/>
</dbReference>
<dbReference type="NCBIfam" id="NF009154">
    <property type="entry name" value="PRK12497.3-3"/>
    <property type="match status" value="1"/>
</dbReference>
<organism evidence="3 4">
    <name type="scientific">Syntrophothermus lipocalidus (strain DSM 12680 / TGB-C1)</name>
    <dbReference type="NCBI Taxonomy" id="643648"/>
    <lineage>
        <taxon>Bacteria</taxon>
        <taxon>Bacillati</taxon>
        <taxon>Bacillota</taxon>
        <taxon>Clostridia</taxon>
        <taxon>Eubacteriales</taxon>
        <taxon>Syntrophomonadaceae</taxon>
        <taxon>Syntrophothermus</taxon>
    </lineage>
</organism>
<evidence type="ECO:0000256" key="1">
    <source>
        <dbReference type="ARBA" id="ARBA00006738"/>
    </source>
</evidence>